<dbReference type="PROSITE" id="PS50106">
    <property type="entry name" value="PDZ"/>
    <property type="match status" value="1"/>
</dbReference>
<dbReference type="GO" id="GO:0004252">
    <property type="term" value="F:serine-type endopeptidase activity"/>
    <property type="evidence" value="ECO:0007669"/>
    <property type="project" value="InterPro"/>
</dbReference>
<organism evidence="6 7">
    <name type="scientific">Thermosynechococcus sichuanensis E542</name>
    <dbReference type="NCBI Taxonomy" id="2016101"/>
    <lineage>
        <taxon>Bacteria</taxon>
        <taxon>Bacillati</taxon>
        <taxon>Cyanobacteriota</taxon>
        <taxon>Cyanophyceae</taxon>
        <taxon>Acaryochloridales</taxon>
        <taxon>Thermosynechococcaceae</taxon>
        <taxon>Thermosynechococcus</taxon>
        <taxon>Thermosynechococcus sichuanensis</taxon>
    </lineage>
</organism>
<dbReference type="GO" id="GO:0006508">
    <property type="term" value="P:proteolysis"/>
    <property type="evidence" value="ECO:0007669"/>
    <property type="project" value="UniProtKB-KW"/>
</dbReference>
<dbReference type="SUPFAM" id="SSF50494">
    <property type="entry name" value="Trypsin-like serine proteases"/>
    <property type="match status" value="1"/>
</dbReference>
<dbReference type="PANTHER" id="PTHR22939">
    <property type="entry name" value="SERINE PROTEASE FAMILY S1C HTRA-RELATED"/>
    <property type="match status" value="1"/>
</dbReference>
<dbReference type="Gene3D" id="2.40.10.10">
    <property type="entry name" value="Trypsin-like serine proteases"/>
    <property type="match status" value="2"/>
</dbReference>
<dbReference type="InterPro" id="IPR001478">
    <property type="entry name" value="PDZ"/>
</dbReference>
<feature type="chain" id="PRO_5027589848" evidence="4">
    <location>
        <begin position="22"/>
        <end position="389"/>
    </location>
</feature>
<keyword evidence="4" id="KW-0732">Signal</keyword>
<dbReference type="PANTHER" id="PTHR22939:SF129">
    <property type="entry name" value="SERINE PROTEASE HTRA2, MITOCHONDRIAL"/>
    <property type="match status" value="1"/>
</dbReference>
<dbReference type="PRINTS" id="PR00834">
    <property type="entry name" value="PROTEASES2C"/>
</dbReference>
<dbReference type="InterPro" id="IPR043504">
    <property type="entry name" value="Peptidase_S1_PA_chymotrypsin"/>
</dbReference>
<proteinExistence type="inferred from homology"/>
<gene>
    <name evidence="6" type="ORF">D3A95_01825</name>
</gene>
<dbReference type="Proteomes" id="UP000261812">
    <property type="component" value="Chromosome"/>
</dbReference>
<name>A0A7D6IN67_9CYAN</name>
<keyword evidence="2" id="KW-0645">Protease</keyword>
<evidence type="ECO:0000313" key="6">
    <source>
        <dbReference type="EMBL" id="QLL29709.1"/>
    </source>
</evidence>
<dbReference type="Pfam" id="PF13365">
    <property type="entry name" value="Trypsin_2"/>
    <property type="match status" value="1"/>
</dbReference>
<dbReference type="InterPro" id="IPR001940">
    <property type="entry name" value="Peptidase_S1C"/>
</dbReference>
<feature type="signal peptide" evidence="4">
    <location>
        <begin position="1"/>
        <end position="21"/>
    </location>
</feature>
<dbReference type="EMBL" id="CP032152">
    <property type="protein sequence ID" value="QLL29709.1"/>
    <property type="molecule type" value="Genomic_DNA"/>
</dbReference>
<evidence type="ECO:0000256" key="4">
    <source>
        <dbReference type="SAM" id="SignalP"/>
    </source>
</evidence>
<evidence type="ECO:0000256" key="1">
    <source>
        <dbReference type="ARBA" id="ARBA00010541"/>
    </source>
</evidence>
<dbReference type="RefSeq" id="WP_181495848.1">
    <property type="nucleotide sequence ID" value="NZ_CP032152.1"/>
</dbReference>
<accession>A0A7D6IN67</accession>
<evidence type="ECO:0000259" key="5">
    <source>
        <dbReference type="PROSITE" id="PS50106"/>
    </source>
</evidence>
<dbReference type="AlphaFoldDB" id="A0A7D6IN67"/>
<protein>
    <submittedName>
        <fullName evidence="6">Trypsin-like peptidase domain-containing protein</fullName>
    </submittedName>
</protein>
<evidence type="ECO:0000313" key="7">
    <source>
        <dbReference type="Proteomes" id="UP000261812"/>
    </source>
</evidence>
<dbReference type="Pfam" id="PF13180">
    <property type="entry name" value="PDZ_2"/>
    <property type="match status" value="1"/>
</dbReference>
<keyword evidence="3" id="KW-0378">Hydrolase</keyword>
<comment type="similarity">
    <text evidence="1">Belongs to the peptidase S1C family.</text>
</comment>
<dbReference type="InterPro" id="IPR009003">
    <property type="entry name" value="Peptidase_S1_PA"/>
</dbReference>
<dbReference type="CDD" id="cd10838">
    <property type="entry name" value="cpPDZ_HhoA-like"/>
    <property type="match status" value="1"/>
</dbReference>
<reference evidence="7" key="1">
    <citation type="submission" date="2018-09" db="EMBL/GenBank/DDBJ databases">
        <title>Complete genome sequence of thermophilic cyanobacteria strain Thermosynechococcus elongatus PKUAC-SCTE542.</title>
        <authorList>
            <person name="Liang Y."/>
            <person name="Tang J."/>
            <person name="Daroch M."/>
        </authorList>
    </citation>
    <scope>NUCLEOTIDE SEQUENCE [LARGE SCALE GENOMIC DNA]</scope>
    <source>
        <strain evidence="7">E542</strain>
    </source>
</reference>
<dbReference type="SMART" id="SM00228">
    <property type="entry name" value="PDZ"/>
    <property type="match status" value="1"/>
</dbReference>
<dbReference type="InterPro" id="IPR036034">
    <property type="entry name" value="PDZ_sf"/>
</dbReference>
<keyword evidence="7" id="KW-1185">Reference proteome</keyword>
<evidence type="ECO:0000256" key="3">
    <source>
        <dbReference type="ARBA" id="ARBA00022801"/>
    </source>
</evidence>
<feature type="domain" description="PDZ" evidence="5">
    <location>
        <begin position="272"/>
        <end position="371"/>
    </location>
</feature>
<dbReference type="SUPFAM" id="SSF50156">
    <property type="entry name" value="PDZ domain-like"/>
    <property type="match status" value="1"/>
</dbReference>
<dbReference type="NCBIfam" id="NF041521">
    <property type="entry name" value="HhoA_HhoB_HtrA"/>
    <property type="match status" value="1"/>
</dbReference>
<dbReference type="KEGG" id="tsq:D3A95_01825"/>
<sequence length="389" mass="41065">MTVRLGKSVTYLSLMALGAAAAMFATHLMPTSTPLVTPSLAQLPAPLPTGNDINFIARAVEQVGPAVVRIDASRTVQTRVPAIFNDPFFQEFFGPMMPPRSREERGVGSGFIISSDGLILTNAHVVEGANRVRVTLKDGRTFEGQVLGQDRLTDVAVVKVNANNLPVVRLGNSDNLRPGEWAIAIGNPLGLDNTVTAGIISATGRSSGDIGVPDKRVGFIQTDAAINPGNSGGPLLNQRGEVIGMNTAIIGGAQGLGFAIPINTAQRIANQLIANGRVDHPFLGIRMANLTPEVQQRLNANPNSPVRVQESSGVLIFQVLPNSPAARAGLRPGDVIRRINGQSITKADQVQQMVESTGIGRTMELEVRRSGQTLTVAVQPAPLPAQASR</sequence>
<dbReference type="Gene3D" id="2.30.42.10">
    <property type="match status" value="1"/>
</dbReference>
<dbReference type="InterPro" id="IPR048172">
    <property type="entry name" value="HhoA_HhoB_HtrA-like"/>
</dbReference>
<evidence type="ECO:0000256" key="2">
    <source>
        <dbReference type="ARBA" id="ARBA00022670"/>
    </source>
</evidence>